<comment type="caution">
    <text evidence="3">The sequence shown here is derived from an EMBL/GenBank/DDBJ whole genome shotgun (WGS) entry which is preliminary data.</text>
</comment>
<feature type="chain" id="PRO_5042885045" evidence="2">
    <location>
        <begin position="21"/>
        <end position="268"/>
    </location>
</feature>
<keyword evidence="4" id="KW-1185">Reference proteome</keyword>
<sequence length="268" mass="28353">MASSVILSTSVLISTSLSTAFSTIYQTSKPVVVTTLTSVASQLSTFVQSTTITKSDIVMASTLSIPTTVTYTLSQVLTSYAPASTPTIAAAPLTVTATITSTLFQPPETLTYWLPPPPPPPTTTTVSANPTEYLGGIIYAPLLPVTVTELIFFLENAAGNVYSTITTTIAPSTLPTSPIIIVPGKEEPKHGWDSWNDSQKGGLIAGVVLAFLLLLGLLGLLWLCLRRRNNVWVASDWTGTPVVQQSGNAVMVPQTYWGPGPAGWGLRN</sequence>
<feature type="transmembrane region" description="Helical" evidence="1">
    <location>
        <begin position="203"/>
        <end position="225"/>
    </location>
</feature>
<reference evidence="3 4" key="1">
    <citation type="submission" date="2023-08" db="EMBL/GenBank/DDBJ databases">
        <title>Black Yeasts Isolated from many extreme environments.</title>
        <authorList>
            <person name="Coleine C."/>
            <person name="Stajich J.E."/>
            <person name="Selbmann L."/>
        </authorList>
    </citation>
    <scope>NUCLEOTIDE SEQUENCE [LARGE SCALE GENOMIC DNA]</scope>
    <source>
        <strain evidence="3 4">CCFEE 5910</strain>
    </source>
</reference>
<keyword evidence="1" id="KW-0472">Membrane</keyword>
<organism evidence="3 4">
    <name type="scientific">Lithohypha guttulata</name>
    <dbReference type="NCBI Taxonomy" id="1690604"/>
    <lineage>
        <taxon>Eukaryota</taxon>
        <taxon>Fungi</taxon>
        <taxon>Dikarya</taxon>
        <taxon>Ascomycota</taxon>
        <taxon>Pezizomycotina</taxon>
        <taxon>Eurotiomycetes</taxon>
        <taxon>Chaetothyriomycetidae</taxon>
        <taxon>Chaetothyriales</taxon>
        <taxon>Trichomeriaceae</taxon>
        <taxon>Lithohypha</taxon>
    </lineage>
</organism>
<evidence type="ECO:0000256" key="2">
    <source>
        <dbReference type="SAM" id="SignalP"/>
    </source>
</evidence>
<evidence type="ECO:0000313" key="3">
    <source>
        <dbReference type="EMBL" id="KAK5083697.1"/>
    </source>
</evidence>
<name>A0AAN7SY95_9EURO</name>
<evidence type="ECO:0000256" key="1">
    <source>
        <dbReference type="SAM" id="Phobius"/>
    </source>
</evidence>
<keyword evidence="1" id="KW-1133">Transmembrane helix</keyword>
<evidence type="ECO:0000313" key="4">
    <source>
        <dbReference type="Proteomes" id="UP001309876"/>
    </source>
</evidence>
<feature type="signal peptide" evidence="2">
    <location>
        <begin position="1"/>
        <end position="20"/>
    </location>
</feature>
<keyword evidence="2" id="KW-0732">Signal</keyword>
<dbReference type="AlphaFoldDB" id="A0AAN7SY95"/>
<accession>A0AAN7SY95</accession>
<proteinExistence type="predicted"/>
<dbReference type="Proteomes" id="UP001309876">
    <property type="component" value="Unassembled WGS sequence"/>
</dbReference>
<dbReference type="EMBL" id="JAVRRJ010000006">
    <property type="protein sequence ID" value="KAK5083697.1"/>
    <property type="molecule type" value="Genomic_DNA"/>
</dbReference>
<gene>
    <name evidence="3" type="ORF">LTR05_006201</name>
</gene>
<protein>
    <submittedName>
        <fullName evidence="3">Uncharacterized protein</fullName>
    </submittedName>
</protein>
<keyword evidence="1" id="KW-0812">Transmembrane</keyword>